<name>A0AAE1G035_PETCI</name>
<comment type="cofactor">
    <cofactor evidence="5">
        <name>[2Fe-2S] cluster</name>
        <dbReference type="ChEBI" id="CHEBI:190135"/>
    </cofactor>
</comment>
<evidence type="ECO:0000313" key="8">
    <source>
        <dbReference type="EMBL" id="KAK3882964.1"/>
    </source>
</evidence>
<dbReference type="Gene3D" id="3.40.5.90">
    <property type="entry name" value="CDGSH iron-sulfur domain, mitoNEET-type"/>
    <property type="match status" value="2"/>
</dbReference>
<keyword evidence="6" id="KW-0732">Signal</keyword>
<evidence type="ECO:0000256" key="2">
    <source>
        <dbReference type="ARBA" id="ARBA00022723"/>
    </source>
</evidence>
<protein>
    <recommendedName>
        <fullName evidence="7">Iron-binding zinc finger CDGSH type domain-containing protein</fullName>
    </recommendedName>
</protein>
<keyword evidence="3" id="KW-0408">Iron</keyword>
<evidence type="ECO:0000256" key="3">
    <source>
        <dbReference type="ARBA" id="ARBA00023004"/>
    </source>
</evidence>
<dbReference type="AlphaFoldDB" id="A0AAE1G035"/>
<dbReference type="GO" id="GO:0005739">
    <property type="term" value="C:mitochondrion"/>
    <property type="evidence" value="ECO:0007669"/>
    <property type="project" value="TreeGrafter"/>
</dbReference>
<keyword evidence="2" id="KW-0479">Metal-binding</keyword>
<evidence type="ECO:0000256" key="1">
    <source>
        <dbReference type="ARBA" id="ARBA00022714"/>
    </source>
</evidence>
<dbReference type="EMBL" id="JAWQEG010001042">
    <property type="protein sequence ID" value="KAK3882964.1"/>
    <property type="molecule type" value="Genomic_DNA"/>
</dbReference>
<dbReference type="PANTHER" id="PTHR46491">
    <property type="entry name" value="CDGSH IRON SULFUR DOMAIN PROTEIN HOMOLOG"/>
    <property type="match status" value="1"/>
</dbReference>
<keyword evidence="9" id="KW-1185">Reference proteome</keyword>
<dbReference type="GO" id="GO:0046872">
    <property type="term" value="F:metal ion binding"/>
    <property type="evidence" value="ECO:0007669"/>
    <property type="project" value="UniProtKB-KW"/>
</dbReference>
<dbReference type="Pfam" id="PF09360">
    <property type="entry name" value="zf-CDGSH"/>
    <property type="match status" value="1"/>
</dbReference>
<sequence length="137" mass="16006">MTALKHLIVRLPFVWLARPFAQNTARFSTQDPTLSKTEEDSDEWKLKGRIYSKKPIKVELVGGKRYLWCACGYSKKQPFCDGTHLWSRFKLNIKQHPVFFKAPKDMKASMCLCKQTKNPPYCDGTHRRKEVQQVDVE</sequence>
<proteinExistence type="predicted"/>
<organism evidence="8 9">
    <name type="scientific">Petrolisthes cinctipes</name>
    <name type="common">Flat porcelain crab</name>
    <dbReference type="NCBI Taxonomy" id="88211"/>
    <lineage>
        <taxon>Eukaryota</taxon>
        <taxon>Metazoa</taxon>
        <taxon>Ecdysozoa</taxon>
        <taxon>Arthropoda</taxon>
        <taxon>Crustacea</taxon>
        <taxon>Multicrustacea</taxon>
        <taxon>Malacostraca</taxon>
        <taxon>Eumalacostraca</taxon>
        <taxon>Eucarida</taxon>
        <taxon>Decapoda</taxon>
        <taxon>Pleocyemata</taxon>
        <taxon>Anomura</taxon>
        <taxon>Galatheoidea</taxon>
        <taxon>Porcellanidae</taxon>
        <taxon>Petrolisthes</taxon>
    </lineage>
</organism>
<evidence type="ECO:0000256" key="4">
    <source>
        <dbReference type="ARBA" id="ARBA00023014"/>
    </source>
</evidence>
<gene>
    <name evidence="8" type="ORF">Pcinc_012685</name>
</gene>
<feature type="signal peptide" evidence="6">
    <location>
        <begin position="1"/>
        <end position="16"/>
    </location>
</feature>
<dbReference type="PANTHER" id="PTHR46491:SF3">
    <property type="entry name" value="CDGSH IRON-SULFUR DOMAIN-CONTAINING PROTEIN 3, MITOCHONDRIAL"/>
    <property type="match status" value="1"/>
</dbReference>
<accession>A0AAE1G035</accession>
<evidence type="ECO:0000313" key="9">
    <source>
        <dbReference type="Proteomes" id="UP001286313"/>
    </source>
</evidence>
<keyword evidence="1" id="KW-0001">2Fe-2S</keyword>
<feature type="domain" description="Iron-binding zinc finger CDGSH type" evidence="7">
    <location>
        <begin position="95"/>
        <end position="132"/>
    </location>
</feature>
<evidence type="ECO:0000259" key="7">
    <source>
        <dbReference type="SMART" id="SM00704"/>
    </source>
</evidence>
<feature type="domain" description="Iron-binding zinc finger CDGSH type" evidence="7">
    <location>
        <begin position="53"/>
        <end position="90"/>
    </location>
</feature>
<dbReference type="InterPro" id="IPR042216">
    <property type="entry name" value="MitoNEET_CISD"/>
</dbReference>
<dbReference type="Proteomes" id="UP001286313">
    <property type="component" value="Unassembled WGS sequence"/>
</dbReference>
<dbReference type="SMART" id="SM00704">
    <property type="entry name" value="ZnF_CDGSH"/>
    <property type="match status" value="2"/>
</dbReference>
<evidence type="ECO:0000256" key="5">
    <source>
        <dbReference type="ARBA" id="ARBA00034078"/>
    </source>
</evidence>
<reference evidence="8" key="1">
    <citation type="submission" date="2023-10" db="EMBL/GenBank/DDBJ databases">
        <title>Genome assemblies of two species of porcelain crab, Petrolisthes cinctipes and Petrolisthes manimaculis (Anomura: Porcellanidae).</title>
        <authorList>
            <person name="Angst P."/>
        </authorList>
    </citation>
    <scope>NUCLEOTIDE SEQUENCE</scope>
    <source>
        <strain evidence="8">PB745_01</strain>
        <tissue evidence="8">Gill</tissue>
    </source>
</reference>
<dbReference type="InterPro" id="IPR052950">
    <property type="entry name" value="CISD"/>
</dbReference>
<dbReference type="GO" id="GO:0051537">
    <property type="term" value="F:2 iron, 2 sulfur cluster binding"/>
    <property type="evidence" value="ECO:0007669"/>
    <property type="project" value="UniProtKB-KW"/>
</dbReference>
<dbReference type="InterPro" id="IPR018967">
    <property type="entry name" value="FeS-contain_CDGSH-typ"/>
</dbReference>
<evidence type="ECO:0000256" key="6">
    <source>
        <dbReference type="SAM" id="SignalP"/>
    </source>
</evidence>
<keyword evidence="4" id="KW-0411">Iron-sulfur</keyword>
<feature type="chain" id="PRO_5042269663" description="Iron-binding zinc finger CDGSH type domain-containing protein" evidence="6">
    <location>
        <begin position="17"/>
        <end position="137"/>
    </location>
</feature>
<comment type="caution">
    <text evidence="8">The sequence shown here is derived from an EMBL/GenBank/DDBJ whole genome shotgun (WGS) entry which is preliminary data.</text>
</comment>